<dbReference type="InterPro" id="IPR008936">
    <property type="entry name" value="Rho_GTPase_activation_prot"/>
</dbReference>
<dbReference type="Proteomes" id="UP001212841">
    <property type="component" value="Unassembled WGS sequence"/>
</dbReference>
<feature type="domain" description="Ras-GAP" evidence="3">
    <location>
        <begin position="415"/>
        <end position="470"/>
    </location>
</feature>
<dbReference type="AlphaFoldDB" id="A0AAD5SFC6"/>
<feature type="compositionally biased region" description="Low complexity" evidence="2">
    <location>
        <begin position="537"/>
        <end position="593"/>
    </location>
</feature>
<keyword evidence="5" id="KW-1185">Reference proteome</keyword>
<dbReference type="SUPFAM" id="SSF48350">
    <property type="entry name" value="GTPase activation domain, GAP"/>
    <property type="match status" value="2"/>
</dbReference>
<feature type="domain" description="Ras-GAP" evidence="3">
    <location>
        <begin position="1"/>
        <end position="147"/>
    </location>
</feature>
<feature type="region of interest" description="Disordered" evidence="2">
    <location>
        <begin position="163"/>
        <end position="291"/>
    </location>
</feature>
<dbReference type="Pfam" id="PF00616">
    <property type="entry name" value="RasGAP"/>
    <property type="match status" value="2"/>
</dbReference>
<dbReference type="EMBL" id="JADGJD010000222">
    <property type="protein sequence ID" value="KAJ3053267.1"/>
    <property type="molecule type" value="Genomic_DNA"/>
</dbReference>
<evidence type="ECO:0000259" key="3">
    <source>
        <dbReference type="PROSITE" id="PS50018"/>
    </source>
</evidence>
<feature type="region of interest" description="Disordered" evidence="2">
    <location>
        <begin position="507"/>
        <end position="607"/>
    </location>
</feature>
<proteinExistence type="predicted"/>
<dbReference type="GO" id="GO:0005096">
    <property type="term" value="F:GTPase activator activity"/>
    <property type="evidence" value="ECO:0007669"/>
    <property type="project" value="UniProtKB-KW"/>
</dbReference>
<gene>
    <name evidence="4" type="primary">IRA2_1</name>
    <name evidence="4" type="ORF">HK097_004659</name>
</gene>
<protein>
    <submittedName>
        <fullName evidence="4">Ras GTPase activating protein ira2</fullName>
    </submittedName>
</protein>
<comment type="caution">
    <text evidence="4">The sequence shown here is derived from an EMBL/GenBank/DDBJ whole genome shotgun (WGS) entry which is preliminary data.</text>
</comment>
<dbReference type="Gene3D" id="1.10.506.10">
    <property type="entry name" value="GTPase Activation - p120gap, domain 1"/>
    <property type="match status" value="2"/>
</dbReference>
<feature type="compositionally biased region" description="Polar residues" evidence="2">
    <location>
        <begin position="211"/>
        <end position="221"/>
    </location>
</feature>
<feature type="region of interest" description="Disordered" evidence="2">
    <location>
        <begin position="303"/>
        <end position="341"/>
    </location>
</feature>
<dbReference type="SMART" id="SM00323">
    <property type="entry name" value="RasGAP"/>
    <property type="match status" value="1"/>
</dbReference>
<dbReference type="InterPro" id="IPR001936">
    <property type="entry name" value="RasGAP_dom"/>
</dbReference>
<evidence type="ECO:0000256" key="2">
    <source>
        <dbReference type="SAM" id="MobiDB-lite"/>
    </source>
</evidence>
<name>A0AAD5SFC6_9FUNG</name>
<keyword evidence="1" id="KW-0343">GTPase activation</keyword>
<dbReference type="PROSITE" id="PS50018">
    <property type="entry name" value="RAS_GTPASE_ACTIV_2"/>
    <property type="match status" value="2"/>
</dbReference>
<dbReference type="PANTHER" id="PTHR10194">
    <property type="entry name" value="RAS GTPASE-ACTIVATING PROTEINS"/>
    <property type="match status" value="1"/>
</dbReference>
<accession>A0AAD5SFC6</accession>
<feature type="region of interest" description="Disordered" evidence="2">
    <location>
        <begin position="387"/>
        <end position="407"/>
    </location>
</feature>
<dbReference type="InterPro" id="IPR039360">
    <property type="entry name" value="Ras_GTPase"/>
</dbReference>
<sequence length="689" mass="72526">MLLNAFARYEGISYLGQSLSDPLHSILTYVDKCEIDPQKLLAASASPTAKTASSPVPTESSTVTSSSAASATPTSPAGASLDTATIEDSAFHLPDDIVSQLEENETRLKQACEEVLNSIIGKREMMPGAVRRMCHFLRITVEEIYKELGIFVVPTSGTLEASGDGDSGIASPGSVISTSGTGLGGSQPDIATVAPLQRRNSAARERPKSMFETSTPTSNLARATPITADTICNSPASNSTGDLGFGTPRGVNGPLHEEAEEGTASPNPSVGSFQRLRKKGKSKDSLATANTSEESVVVYVQGHEKEKSTTDAGGLASTPGTAPGTLERDRSVSGGPVTQIRDVKKARSSVIVVRNSGSTFRMRSASAEADREKGMQAHAQAAMKSEAKNLPSSVPVPSPLSATSTETVASEDSVATTRRRRAAIGSFLFLRFFVPALTAPETFGLLDTKVPAPSRRGLVLCGKVLTAMCNDVEFGNKEKYLMPLNGFLKAHRDKVKDFLVFASEEVKEEDDTDNTLPPPLPTAANPLIARNKVAPVSSQSPRTSTTSTARPTSALFSSSKALSRSLPSLKADLPPNASAASSSSATPAPSASTPPAPKRRPSSEFPGTDNLFLYLGKSLTKIEHDLEEQVSTMNPDQGQKILDDFYELKKVVEGSVYFQGGPGGKGKGTGQGTTLFGRLGQKLGLFQKG</sequence>
<organism evidence="4 5">
    <name type="scientific">Rhizophlyctis rosea</name>
    <dbReference type="NCBI Taxonomy" id="64517"/>
    <lineage>
        <taxon>Eukaryota</taxon>
        <taxon>Fungi</taxon>
        <taxon>Fungi incertae sedis</taxon>
        <taxon>Chytridiomycota</taxon>
        <taxon>Chytridiomycota incertae sedis</taxon>
        <taxon>Chytridiomycetes</taxon>
        <taxon>Rhizophlyctidales</taxon>
        <taxon>Rhizophlyctidaceae</taxon>
        <taxon>Rhizophlyctis</taxon>
    </lineage>
</organism>
<evidence type="ECO:0000256" key="1">
    <source>
        <dbReference type="ARBA" id="ARBA00022468"/>
    </source>
</evidence>
<evidence type="ECO:0000313" key="5">
    <source>
        <dbReference type="Proteomes" id="UP001212841"/>
    </source>
</evidence>
<feature type="compositionally biased region" description="Low complexity" evidence="2">
    <location>
        <begin position="390"/>
        <end position="401"/>
    </location>
</feature>
<feature type="compositionally biased region" description="Polar residues" evidence="2">
    <location>
        <begin position="230"/>
        <end position="241"/>
    </location>
</feature>
<feature type="region of interest" description="Disordered" evidence="2">
    <location>
        <begin position="46"/>
        <end position="80"/>
    </location>
</feature>
<evidence type="ECO:0000313" key="4">
    <source>
        <dbReference type="EMBL" id="KAJ3053267.1"/>
    </source>
</evidence>
<reference evidence="4" key="1">
    <citation type="submission" date="2020-05" db="EMBL/GenBank/DDBJ databases">
        <title>Phylogenomic resolution of chytrid fungi.</title>
        <authorList>
            <person name="Stajich J.E."/>
            <person name="Amses K."/>
            <person name="Simmons R."/>
            <person name="Seto K."/>
            <person name="Myers J."/>
            <person name="Bonds A."/>
            <person name="Quandt C.A."/>
            <person name="Barry K."/>
            <person name="Liu P."/>
            <person name="Grigoriev I."/>
            <person name="Longcore J.E."/>
            <person name="James T.Y."/>
        </authorList>
    </citation>
    <scope>NUCLEOTIDE SEQUENCE</scope>
    <source>
        <strain evidence="4">JEL0318</strain>
    </source>
</reference>